<reference evidence="1 2" key="1">
    <citation type="submission" date="2016-10" db="EMBL/GenBank/DDBJ databases">
        <authorList>
            <person name="de Groot N.N."/>
        </authorList>
    </citation>
    <scope>NUCLEOTIDE SEQUENCE [LARGE SCALE GENOMIC DNA]</scope>
    <source>
        <strain evidence="1 2">RK1</strain>
    </source>
</reference>
<gene>
    <name evidence="1" type="ORF">SAMN05444682_10668</name>
</gene>
<accession>A0A1I3LL21</accession>
<organism evidence="1 2">
    <name type="scientific">Parapedobacter indicus</name>
    <dbReference type="NCBI Taxonomy" id="1477437"/>
    <lineage>
        <taxon>Bacteria</taxon>
        <taxon>Pseudomonadati</taxon>
        <taxon>Bacteroidota</taxon>
        <taxon>Sphingobacteriia</taxon>
        <taxon>Sphingobacteriales</taxon>
        <taxon>Sphingobacteriaceae</taxon>
        <taxon>Parapedobacter</taxon>
    </lineage>
</organism>
<dbReference type="EMBL" id="FOQO01000006">
    <property type="protein sequence ID" value="SFI85417.1"/>
    <property type="molecule type" value="Genomic_DNA"/>
</dbReference>
<dbReference type="AlphaFoldDB" id="A0A1I3LL21"/>
<evidence type="ECO:0000313" key="2">
    <source>
        <dbReference type="Proteomes" id="UP000198670"/>
    </source>
</evidence>
<protein>
    <submittedName>
        <fullName evidence="1">Uncharacterized protein</fullName>
    </submittedName>
</protein>
<proteinExistence type="predicted"/>
<keyword evidence="2" id="KW-1185">Reference proteome</keyword>
<name>A0A1I3LL21_9SPHI</name>
<evidence type="ECO:0000313" key="1">
    <source>
        <dbReference type="EMBL" id="SFI85417.1"/>
    </source>
</evidence>
<dbReference type="Proteomes" id="UP000198670">
    <property type="component" value="Unassembled WGS sequence"/>
</dbReference>
<sequence length="81" mass="9671">MKTNLIDFLLDELYVHRIWAFFALCDFERHIVFLADLVNQTRHMNENILTATNRSDEAETFGLIEEFYYAFLHCGIKIKIK</sequence>